<accession>A0A848M7F6</accession>
<evidence type="ECO:0000313" key="3">
    <source>
        <dbReference type="EMBL" id="NMO95494.1"/>
    </source>
</evidence>
<evidence type="ECO:0000313" key="4">
    <source>
        <dbReference type="Proteomes" id="UP000565468"/>
    </source>
</evidence>
<reference evidence="3 4" key="1">
    <citation type="submission" date="2020-04" db="EMBL/GenBank/DDBJ databases">
        <title>Paenibacillus algicola sp. nov., a novel marine bacterium producing alginate lyase.</title>
        <authorList>
            <person name="Huang H."/>
        </authorList>
    </citation>
    <scope>NUCLEOTIDE SEQUENCE [LARGE SCALE GENOMIC DNA]</scope>
    <source>
        <strain evidence="3 4">L7-75</strain>
    </source>
</reference>
<dbReference type="GO" id="GO:0047617">
    <property type="term" value="F:fatty acyl-CoA hydrolase activity"/>
    <property type="evidence" value="ECO:0007669"/>
    <property type="project" value="TreeGrafter"/>
</dbReference>
<dbReference type="SUPFAM" id="SSF54637">
    <property type="entry name" value="Thioesterase/thiol ester dehydrase-isomerase"/>
    <property type="match status" value="1"/>
</dbReference>
<organism evidence="3 4">
    <name type="scientific">Paenibacillus lemnae</name>
    <dbReference type="NCBI Taxonomy" id="1330551"/>
    <lineage>
        <taxon>Bacteria</taxon>
        <taxon>Bacillati</taxon>
        <taxon>Bacillota</taxon>
        <taxon>Bacilli</taxon>
        <taxon>Bacillales</taxon>
        <taxon>Paenibacillaceae</taxon>
        <taxon>Paenibacillus</taxon>
    </lineage>
</organism>
<keyword evidence="4" id="KW-1185">Reference proteome</keyword>
<evidence type="ECO:0000256" key="2">
    <source>
        <dbReference type="ARBA" id="ARBA00022801"/>
    </source>
</evidence>
<dbReference type="InterPro" id="IPR006684">
    <property type="entry name" value="YbgC/YbaW"/>
</dbReference>
<evidence type="ECO:0000256" key="1">
    <source>
        <dbReference type="ARBA" id="ARBA00005953"/>
    </source>
</evidence>
<keyword evidence="2" id="KW-0378">Hydrolase</keyword>
<dbReference type="Gene3D" id="3.10.129.10">
    <property type="entry name" value="Hotdog Thioesterase"/>
    <property type="match status" value="1"/>
</dbReference>
<comment type="similarity">
    <text evidence="1">Belongs to the 4-hydroxybenzoyl-CoA thioesterase family.</text>
</comment>
<dbReference type="InterPro" id="IPR008272">
    <property type="entry name" value="HB-CoA_thioesterase_AS"/>
</dbReference>
<gene>
    <name evidence="3" type="ORF">HII30_06805</name>
</gene>
<dbReference type="PANTHER" id="PTHR31793:SF27">
    <property type="entry name" value="NOVEL THIOESTERASE SUPERFAMILY DOMAIN AND SAPOSIN A-TYPE DOMAIN CONTAINING PROTEIN (0610012H03RIK)"/>
    <property type="match status" value="1"/>
</dbReference>
<dbReference type="Proteomes" id="UP000565468">
    <property type="component" value="Unassembled WGS sequence"/>
</dbReference>
<comment type="caution">
    <text evidence="3">The sequence shown here is derived from an EMBL/GenBank/DDBJ whole genome shotgun (WGS) entry which is preliminary data.</text>
</comment>
<proteinExistence type="inferred from homology"/>
<dbReference type="NCBIfam" id="TIGR00051">
    <property type="entry name" value="YbgC/FadM family acyl-CoA thioesterase"/>
    <property type="match status" value="1"/>
</dbReference>
<dbReference type="PANTHER" id="PTHR31793">
    <property type="entry name" value="4-HYDROXYBENZOYL-COA THIOESTERASE FAMILY MEMBER"/>
    <property type="match status" value="1"/>
</dbReference>
<sequence>MRVKDELPINWHHTSFRVRYQETDQMGVVYHANYLNWFEIGRTEMIRATGIDYLGMEAAGVLLPVVDLDVQYKHPAKYDDLVHVFTAITAFSPLRIHYKYEVRRLPKQEGQLGIMNNQTDETRLQGELLVSGSTRHVWVNRDWKPARLDKSLPKLYDALRNSLLEGKE</sequence>
<protein>
    <submittedName>
        <fullName evidence="3">Acyl-CoA thioesterase</fullName>
    </submittedName>
</protein>
<dbReference type="AlphaFoldDB" id="A0A848M7F6"/>
<dbReference type="InterPro" id="IPR050563">
    <property type="entry name" value="4-hydroxybenzoyl-CoA_TE"/>
</dbReference>
<dbReference type="EMBL" id="JABBPN010000004">
    <property type="protein sequence ID" value="NMO95494.1"/>
    <property type="molecule type" value="Genomic_DNA"/>
</dbReference>
<dbReference type="RefSeq" id="WP_169504362.1">
    <property type="nucleotide sequence ID" value="NZ_JABBPN010000004.1"/>
</dbReference>
<dbReference type="CDD" id="cd00586">
    <property type="entry name" value="4HBT"/>
    <property type="match status" value="1"/>
</dbReference>
<dbReference type="Pfam" id="PF13279">
    <property type="entry name" value="4HBT_2"/>
    <property type="match status" value="1"/>
</dbReference>
<dbReference type="InterPro" id="IPR029069">
    <property type="entry name" value="HotDog_dom_sf"/>
</dbReference>
<name>A0A848M7F6_PAELE</name>
<dbReference type="PROSITE" id="PS01328">
    <property type="entry name" value="4HBCOA_THIOESTERASE"/>
    <property type="match status" value="1"/>
</dbReference>
<dbReference type="PIRSF" id="PIRSF003230">
    <property type="entry name" value="YbgC"/>
    <property type="match status" value="1"/>
</dbReference>